<organism evidence="1 2">
    <name type="scientific">Stylosanthes scabra</name>
    <dbReference type="NCBI Taxonomy" id="79078"/>
    <lineage>
        <taxon>Eukaryota</taxon>
        <taxon>Viridiplantae</taxon>
        <taxon>Streptophyta</taxon>
        <taxon>Embryophyta</taxon>
        <taxon>Tracheophyta</taxon>
        <taxon>Spermatophyta</taxon>
        <taxon>Magnoliopsida</taxon>
        <taxon>eudicotyledons</taxon>
        <taxon>Gunneridae</taxon>
        <taxon>Pentapetalae</taxon>
        <taxon>rosids</taxon>
        <taxon>fabids</taxon>
        <taxon>Fabales</taxon>
        <taxon>Fabaceae</taxon>
        <taxon>Papilionoideae</taxon>
        <taxon>50 kb inversion clade</taxon>
        <taxon>dalbergioids sensu lato</taxon>
        <taxon>Dalbergieae</taxon>
        <taxon>Pterocarpus clade</taxon>
        <taxon>Stylosanthes</taxon>
    </lineage>
</organism>
<accession>A0ABU6YZ70</accession>
<gene>
    <name evidence="1" type="ORF">PIB30_111974</name>
</gene>
<protein>
    <submittedName>
        <fullName evidence="1">Uncharacterized protein</fullName>
    </submittedName>
</protein>
<evidence type="ECO:0000313" key="2">
    <source>
        <dbReference type="Proteomes" id="UP001341840"/>
    </source>
</evidence>
<feature type="non-terminal residue" evidence="1">
    <location>
        <position position="104"/>
    </location>
</feature>
<evidence type="ECO:0000313" key="1">
    <source>
        <dbReference type="EMBL" id="MED6215280.1"/>
    </source>
</evidence>
<dbReference type="Proteomes" id="UP001341840">
    <property type="component" value="Unassembled WGS sequence"/>
</dbReference>
<proteinExistence type="predicted"/>
<comment type="caution">
    <text evidence="1">The sequence shown here is derived from an EMBL/GenBank/DDBJ whole genome shotgun (WGS) entry which is preliminary data.</text>
</comment>
<sequence length="104" mass="11884">MTATTHAYAYNPTHMRGNHTLTTHNTSQSRLYTTHHPSNQANIILTHSRLHKRDSPNPPTNHNRTHPPTHMRAILRICVGTIRTHTSQQTIITFCLDLFKGLQT</sequence>
<reference evidence="1 2" key="1">
    <citation type="journal article" date="2023" name="Plants (Basel)">
        <title>Bridging the Gap: Combining Genomics and Transcriptomics Approaches to Understand Stylosanthes scabra, an Orphan Legume from the Brazilian Caatinga.</title>
        <authorList>
            <person name="Ferreira-Neto J.R.C."/>
            <person name="da Silva M.D."/>
            <person name="Binneck E."/>
            <person name="de Melo N.F."/>
            <person name="da Silva R.H."/>
            <person name="de Melo A.L.T.M."/>
            <person name="Pandolfi V."/>
            <person name="Bustamante F.O."/>
            <person name="Brasileiro-Vidal A.C."/>
            <person name="Benko-Iseppon A.M."/>
        </authorList>
    </citation>
    <scope>NUCLEOTIDE SEQUENCE [LARGE SCALE GENOMIC DNA]</scope>
    <source>
        <tissue evidence="1">Leaves</tissue>
    </source>
</reference>
<dbReference type="EMBL" id="JASCZI010249230">
    <property type="protein sequence ID" value="MED6215280.1"/>
    <property type="molecule type" value="Genomic_DNA"/>
</dbReference>
<keyword evidence="2" id="KW-1185">Reference proteome</keyword>
<name>A0ABU6YZ70_9FABA</name>